<protein>
    <submittedName>
        <fullName evidence="11">DNA primase</fullName>
    </submittedName>
</protein>
<dbReference type="GO" id="GO:0006269">
    <property type="term" value="P:DNA replication, synthesis of primer"/>
    <property type="evidence" value="ECO:0007669"/>
    <property type="project" value="UniProtKB-KW"/>
</dbReference>
<keyword evidence="7" id="KW-0863">Zinc-finger</keyword>
<keyword evidence="6" id="KW-0479">Metal-binding</keyword>
<keyword evidence="5" id="KW-0235">DNA replication</keyword>
<dbReference type="SUPFAM" id="SSF56731">
    <property type="entry name" value="DNA primase core"/>
    <property type="match status" value="1"/>
</dbReference>
<dbReference type="GO" id="GO:0008270">
    <property type="term" value="F:zinc ion binding"/>
    <property type="evidence" value="ECO:0007669"/>
    <property type="project" value="UniProtKB-KW"/>
</dbReference>
<comment type="caution">
    <text evidence="11">The sequence shown here is derived from an EMBL/GenBank/DDBJ whole genome shotgun (WGS) entry which is preliminary data.</text>
</comment>
<keyword evidence="3" id="KW-0808">Transferase</keyword>
<dbReference type="GO" id="GO:0003899">
    <property type="term" value="F:DNA-directed RNA polymerase activity"/>
    <property type="evidence" value="ECO:0007669"/>
    <property type="project" value="InterPro"/>
</dbReference>
<dbReference type="InterPro" id="IPR037068">
    <property type="entry name" value="DNA_primase_core_N_sf"/>
</dbReference>
<reference evidence="11 12" key="1">
    <citation type="submission" date="2014-03" db="EMBL/GenBank/DDBJ databases">
        <authorList>
            <person name="Urmite Genomes U."/>
        </authorList>
    </citation>
    <scope>NUCLEOTIDE SEQUENCE [LARGE SCALE GENOMIC DNA]</scope>
    <source>
        <strain evidence="11 12">Vm-5</strain>
    </source>
</reference>
<dbReference type="GO" id="GO:0003677">
    <property type="term" value="F:DNA binding"/>
    <property type="evidence" value="ECO:0007669"/>
    <property type="project" value="InterPro"/>
</dbReference>
<dbReference type="Pfam" id="PF01807">
    <property type="entry name" value="Zn_ribbon_DnaG"/>
    <property type="match status" value="1"/>
</dbReference>
<keyword evidence="9" id="KW-0804">Transcription</keyword>
<sequence>MKRHYPTEFLDQLQQQANLVEIISSYTQVEKMGKNYLAQCPFHDDHTPSLQINPETNTFYCHACAAGSKNHSEVKACNAIGFIQHIEKIPFPEAVEKLALIVGLSLPNLSPQQQAELERRSEWLELMSKVGETFHHNLKNNQNSLQYLGNRGITHLDIDIWKLGYCGDETHQNFANLRNRIVFPLFDYNGDIVSFTGRVPFSTILLKQLNEKAKEKNQKTQPKYKDTHGVNKGDHLFGMHIAKEYIRQSRIAIIVEGWTDVISLHRHGAKNAVSTMGVALTQNQINLLKRAGAKQVILMRDGDAAGILATERDHKLLLDHDIKCFIYPLENGMDPDNLCLSFGYYNENLLKQIYRFMQPIEQYKIAKIYKETQDDILYHYGIINQTQEDRLEKVLDVLITINDPVELDIYIRQLSNLLLISYDAIKDKIRYRREKESQQQAKSINPAFTPA</sequence>
<dbReference type="InterPro" id="IPR006171">
    <property type="entry name" value="TOPRIM_dom"/>
</dbReference>
<keyword evidence="12" id="KW-1185">Reference proteome</keyword>
<dbReference type="SMART" id="SM00493">
    <property type="entry name" value="TOPRIM"/>
    <property type="match status" value="1"/>
</dbReference>
<evidence type="ECO:0000256" key="5">
    <source>
        <dbReference type="ARBA" id="ARBA00022705"/>
    </source>
</evidence>
<dbReference type="RefSeq" id="WP_038246977.1">
    <property type="nucleotide sequence ID" value="NZ_BNER01000008.1"/>
</dbReference>
<gene>
    <name evidence="11" type="primary">dnaG_2</name>
    <name evidence="11" type="ORF">BN990_04307</name>
</gene>
<keyword evidence="1" id="KW-0240">DNA-directed RNA polymerase</keyword>
<dbReference type="STRING" id="1462526.BN990_04307"/>
<dbReference type="OrthoDB" id="581132at2"/>
<dbReference type="PANTHER" id="PTHR30313:SF2">
    <property type="entry name" value="DNA PRIMASE"/>
    <property type="match status" value="1"/>
</dbReference>
<feature type="domain" description="Toprim" evidence="10">
    <location>
        <begin position="250"/>
        <end position="332"/>
    </location>
</feature>
<dbReference type="InterPro" id="IPR002694">
    <property type="entry name" value="Znf_CHC2"/>
</dbReference>
<evidence type="ECO:0000256" key="1">
    <source>
        <dbReference type="ARBA" id="ARBA00022478"/>
    </source>
</evidence>
<evidence type="ECO:0000313" key="11">
    <source>
        <dbReference type="EMBL" id="CDQ41928.1"/>
    </source>
</evidence>
<dbReference type="SMART" id="SM00400">
    <property type="entry name" value="ZnF_CHCC"/>
    <property type="match status" value="1"/>
</dbReference>
<dbReference type="AlphaFoldDB" id="A0A024QHA5"/>
<evidence type="ECO:0000313" key="12">
    <source>
        <dbReference type="Proteomes" id="UP000028875"/>
    </source>
</evidence>
<dbReference type="GO" id="GO:0005737">
    <property type="term" value="C:cytoplasm"/>
    <property type="evidence" value="ECO:0007669"/>
    <property type="project" value="TreeGrafter"/>
</dbReference>
<keyword evidence="4" id="KW-0548">Nucleotidyltransferase</keyword>
<evidence type="ECO:0000259" key="10">
    <source>
        <dbReference type="PROSITE" id="PS50880"/>
    </source>
</evidence>
<evidence type="ECO:0000256" key="2">
    <source>
        <dbReference type="ARBA" id="ARBA00022515"/>
    </source>
</evidence>
<proteinExistence type="predicted"/>
<dbReference type="EMBL" id="CCDP010000003">
    <property type="protein sequence ID" value="CDQ41928.1"/>
    <property type="molecule type" value="Genomic_DNA"/>
</dbReference>
<accession>A0A024QHA5</accession>
<dbReference type="Gene3D" id="3.40.1360.10">
    <property type="match status" value="1"/>
</dbReference>
<dbReference type="InterPro" id="IPR013264">
    <property type="entry name" value="DNAG_N"/>
</dbReference>
<dbReference type="PANTHER" id="PTHR30313">
    <property type="entry name" value="DNA PRIMASE"/>
    <property type="match status" value="1"/>
</dbReference>
<keyword evidence="8" id="KW-0862">Zinc</keyword>
<evidence type="ECO:0000256" key="3">
    <source>
        <dbReference type="ARBA" id="ARBA00022679"/>
    </source>
</evidence>
<dbReference type="Gene3D" id="3.90.980.10">
    <property type="entry name" value="DNA primase, catalytic core, N-terminal domain"/>
    <property type="match status" value="2"/>
</dbReference>
<dbReference type="eggNOG" id="COG0358">
    <property type="taxonomic scope" value="Bacteria"/>
</dbReference>
<name>A0A024QHA5_9BACI</name>
<evidence type="ECO:0000256" key="4">
    <source>
        <dbReference type="ARBA" id="ARBA00022695"/>
    </source>
</evidence>
<keyword evidence="2" id="KW-0639">Primosome</keyword>
<dbReference type="Gene3D" id="3.90.580.10">
    <property type="entry name" value="Zinc finger, CHC2-type domain"/>
    <property type="match status" value="1"/>
</dbReference>
<dbReference type="Pfam" id="PF13155">
    <property type="entry name" value="Toprim_2"/>
    <property type="match status" value="1"/>
</dbReference>
<dbReference type="PROSITE" id="PS50880">
    <property type="entry name" value="TOPRIM"/>
    <property type="match status" value="1"/>
</dbReference>
<evidence type="ECO:0000256" key="6">
    <source>
        <dbReference type="ARBA" id="ARBA00022723"/>
    </source>
</evidence>
<evidence type="ECO:0000256" key="9">
    <source>
        <dbReference type="ARBA" id="ARBA00023163"/>
    </source>
</evidence>
<evidence type="ECO:0000256" key="8">
    <source>
        <dbReference type="ARBA" id="ARBA00022833"/>
    </source>
</evidence>
<dbReference type="SUPFAM" id="SSF57783">
    <property type="entry name" value="Zinc beta-ribbon"/>
    <property type="match status" value="1"/>
</dbReference>
<evidence type="ECO:0000256" key="7">
    <source>
        <dbReference type="ARBA" id="ARBA00022771"/>
    </source>
</evidence>
<dbReference type="InterPro" id="IPR036977">
    <property type="entry name" value="DNA_primase_Znf_CHC2"/>
</dbReference>
<dbReference type="CDD" id="cd03364">
    <property type="entry name" value="TOPRIM_DnaG_primases"/>
    <property type="match status" value="1"/>
</dbReference>
<dbReference type="Pfam" id="PF08275">
    <property type="entry name" value="DNAG_N"/>
    <property type="match status" value="1"/>
</dbReference>
<dbReference type="InterPro" id="IPR034151">
    <property type="entry name" value="TOPRIM_DnaG_bac"/>
</dbReference>
<dbReference type="Proteomes" id="UP000028875">
    <property type="component" value="Unassembled WGS sequence"/>
</dbReference>
<dbReference type="GO" id="GO:0000428">
    <property type="term" value="C:DNA-directed RNA polymerase complex"/>
    <property type="evidence" value="ECO:0007669"/>
    <property type="project" value="UniProtKB-KW"/>
</dbReference>
<reference evidence="12" key="2">
    <citation type="submission" date="2014-05" db="EMBL/GenBank/DDBJ databases">
        <title>Draft genome sequence of Virgibacillus massiliensis Vm-5.</title>
        <authorList>
            <person name="Khelaifia S."/>
            <person name="Croce O."/>
            <person name="Lagier J.C."/>
            <person name="Raoult D."/>
        </authorList>
    </citation>
    <scope>NUCLEOTIDE SEQUENCE [LARGE SCALE GENOMIC DNA]</scope>
    <source>
        <strain evidence="12">Vm-5</strain>
    </source>
</reference>
<dbReference type="InterPro" id="IPR050219">
    <property type="entry name" value="DnaG_primase"/>
</dbReference>
<dbReference type="GO" id="GO:1990077">
    <property type="term" value="C:primosome complex"/>
    <property type="evidence" value="ECO:0007669"/>
    <property type="project" value="UniProtKB-KW"/>
</dbReference>
<organism evidence="11 12">
    <name type="scientific">Virgibacillus massiliensis</name>
    <dbReference type="NCBI Taxonomy" id="1462526"/>
    <lineage>
        <taxon>Bacteria</taxon>
        <taxon>Bacillati</taxon>
        <taxon>Bacillota</taxon>
        <taxon>Bacilli</taxon>
        <taxon>Bacillales</taxon>
        <taxon>Bacillaceae</taxon>
        <taxon>Virgibacillus</taxon>
    </lineage>
</organism>